<protein>
    <submittedName>
        <fullName evidence="1">Uncharacterized protein</fullName>
    </submittedName>
</protein>
<gene>
    <name evidence="1" type="ORF">UFOVP610_37</name>
</gene>
<reference evidence="1" key="1">
    <citation type="submission" date="2020-04" db="EMBL/GenBank/DDBJ databases">
        <authorList>
            <person name="Chiriac C."/>
            <person name="Salcher M."/>
            <person name="Ghai R."/>
            <person name="Kavagutti S V."/>
        </authorList>
    </citation>
    <scope>NUCLEOTIDE SEQUENCE</scope>
</reference>
<organism evidence="1">
    <name type="scientific">uncultured Caudovirales phage</name>
    <dbReference type="NCBI Taxonomy" id="2100421"/>
    <lineage>
        <taxon>Viruses</taxon>
        <taxon>Duplodnaviria</taxon>
        <taxon>Heunggongvirae</taxon>
        <taxon>Uroviricota</taxon>
        <taxon>Caudoviricetes</taxon>
        <taxon>Peduoviridae</taxon>
        <taxon>Maltschvirus</taxon>
        <taxon>Maltschvirus maltsch</taxon>
    </lineage>
</organism>
<sequence length="67" mass="7547">MSEANKANEISDKIKAMPLPDLLRMAATAIETKMAQGHVEFILIHLEIALNKRRLMKKLGKESSDQQ</sequence>
<proteinExistence type="predicted"/>
<dbReference type="EMBL" id="LR796582">
    <property type="protein sequence ID" value="CAB4152954.1"/>
    <property type="molecule type" value="Genomic_DNA"/>
</dbReference>
<name>A0A6J5N1J3_9CAUD</name>
<evidence type="ECO:0000313" key="1">
    <source>
        <dbReference type="EMBL" id="CAB4152954.1"/>
    </source>
</evidence>
<accession>A0A6J5N1J3</accession>